<dbReference type="InterPro" id="IPR005471">
    <property type="entry name" value="Tscrpt_reg_IclR_N"/>
</dbReference>
<feature type="domain" description="HTH iclR-type" evidence="4">
    <location>
        <begin position="11"/>
        <end position="73"/>
    </location>
</feature>
<proteinExistence type="predicted"/>
<keyword evidence="3" id="KW-0804">Transcription</keyword>
<keyword evidence="7" id="KW-1185">Reference proteome</keyword>
<dbReference type="PROSITE" id="PS51078">
    <property type="entry name" value="ICLR_ED"/>
    <property type="match status" value="1"/>
</dbReference>
<evidence type="ECO:0000313" key="7">
    <source>
        <dbReference type="Proteomes" id="UP000632828"/>
    </source>
</evidence>
<reference evidence="6" key="1">
    <citation type="submission" date="2020-09" db="EMBL/GenBank/DDBJ databases">
        <title>Pelobacter alkaliphilus sp. nov., a novel anaerobic arsenate-reducing bacterium from terrestrial mud volcano.</title>
        <authorList>
            <person name="Khomyakova M.A."/>
            <person name="Merkel A.Y."/>
            <person name="Slobodkin A.I."/>
        </authorList>
    </citation>
    <scope>NUCLEOTIDE SEQUENCE</scope>
    <source>
        <strain evidence="6">M08fum</strain>
    </source>
</reference>
<dbReference type="Gene3D" id="1.10.10.10">
    <property type="entry name" value="Winged helix-like DNA-binding domain superfamily/Winged helix DNA-binding domain"/>
    <property type="match status" value="1"/>
</dbReference>
<comment type="caution">
    <text evidence="6">The sequence shown here is derived from an EMBL/GenBank/DDBJ whole genome shotgun (WGS) entry which is preliminary data.</text>
</comment>
<sequence length="249" mass="27550">MSGRDKDSYNIRSVENALHLLEALASDGDRYSLAQLSDRLDMTKASLFRLMATFENMGYVERGEHTGEYQLGMGAFETSQKLLARMPLLRHARPVMSHLARQCDESVYLVVRRGQDALFLEMADNDQKVNVAPLTSHRFALERCAPGKLMLAFSEGPLAAPENTTSDQSQYRSQRYCVDHNGLGEGSSALAVPLFQQGQKLAGCLTIVAPTFRMNDQRINSELLPALKAAGDMISARLGYNLYSPKGLT</sequence>
<dbReference type="SMART" id="SM00346">
    <property type="entry name" value="HTH_ICLR"/>
    <property type="match status" value="1"/>
</dbReference>
<name>A0A8J6QWK0_9BACT</name>
<dbReference type="PROSITE" id="PS51077">
    <property type="entry name" value="HTH_ICLR"/>
    <property type="match status" value="1"/>
</dbReference>
<keyword evidence="1" id="KW-0805">Transcription regulation</keyword>
<keyword evidence="2" id="KW-0238">DNA-binding</keyword>
<dbReference type="Gene3D" id="3.30.450.40">
    <property type="match status" value="1"/>
</dbReference>
<evidence type="ECO:0000313" key="6">
    <source>
        <dbReference type="EMBL" id="MBD1399798.1"/>
    </source>
</evidence>
<dbReference type="GO" id="GO:0003677">
    <property type="term" value="F:DNA binding"/>
    <property type="evidence" value="ECO:0007669"/>
    <property type="project" value="UniProtKB-KW"/>
</dbReference>
<dbReference type="GO" id="GO:0045892">
    <property type="term" value="P:negative regulation of DNA-templated transcription"/>
    <property type="evidence" value="ECO:0007669"/>
    <property type="project" value="TreeGrafter"/>
</dbReference>
<dbReference type="FunFam" id="1.10.10.10:FF:000056">
    <property type="entry name" value="IclR family transcriptional regulator"/>
    <property type="match status" value="1"/>
</dbReference>
<dbReference type="Proteomes" id="UP000632828">
    <property type="component" value="Unassembled WGS sequence"/>
</dbReference>
<dbReference type="InterPro" id="IPR036388">
    <property type="entry name" value="WH-like_DNA-bd_sf"/>
</dbReference>
<dbReference type="EMBL" id="JACWUN010000003">
    <property type="protein sequence ID" value="MBD1399798.1"/>
    <property type="molecule type" value="Genomic_DNA"/>
</dbReference>
<evidence type="ECO:0000256" key="3">
    <source>
        <dbReference type="ARBA" id="ARBA00023163"/>
    </source>
</evidence>
<evidence type="ECO:0000259" key="5">
    <source>
        <dbReference type="PROSITE" id="PS51078"/>
    </source>
</evidence>
<dbReference type="InterPro" id="IPR036390">
    <property type="entry name" value="WH_DNA-bd_sf"/>
</dbReference>
<evidence type="ECO:0000259" key="4">
    <source>
        <dbReference type="PROSITE" id="PS51077"/>
    </source>
</evidence>
<feature type="domain" description="IclR-ED" evidence="5">
    <location>
        <begin position="74"/>
        <end position="240"/>
    </location>
</feature>
<dbReference type="InterPro" id="IPR050707">
    <property type="entry name" value="HTH_MetabolicPath_Reg"/>
</dbReference>
<gene>
    <name evidence="6" type="ORF">ICT70_03860</name>
</gene>
<accession>A0A8J6QWK0</accession>
<protein>
    <submittedName>
        <fullName evidence="6">IclR family transcriptional regulator</fullName>
    </submittedName>
</protein>
<dbReference type="SUPFAM" id="SSF46785">
    <property type="entry name" value="Winged helix' DNA-binding domain"/>
    <property type="match status" value="1"/>
</dbReference>
<evidence type="ECO:0000256" key="2">
    <source>
        <dbReference type="ARBA" id="ARBA00023125"/>
    </source>
</evidence>
<dbReference type="AlphaFoldDB" id="A0A8J6QWK0"/>
<dbReference type="InterPro" id="IPR014757">
    <property type="entry name" value="Tscrpt_reg_IclR_C"/>
</dbReference>
<dbReference type="PANTHER" id="PTHR30136">
    <property type="entry name" value="HELIX-TURN-HELIX TRANSCRIPTIONAL REGULATOR, ICLR FAMILY"/>
    <property type="match status" value="1"/>
</dbReference>
<dbReference type="PANTHER" id="PTHR30136:SF24">
    <property type="entry name" value="HTH-TYPE TRANSCRIPTIONAL REPRESSOR ALLR"/>
    <property type="match status" value="1"/>
</dbReference>
<dbReference type="Pfam" id="PF09339">
    <property type="entry name" value="HTH_IclR"/>
    <property type="match status" value="1"/>
</dbReference>
<dbReference type="InterPro" id="IPR029016">
    <property type="entry name" value="GAF-like_dom_sf"/>
</dbReference>
<dbReference type="SUPFAM" id="SSF55781">
    <property type="entry name" value="GAF domain-like"/>
    <property type="match status" value="1"/>
</dbReference>
<dbReference type="GO" id="GO:0003700">
    <property type="term" value="F:DNA-binding transcription factor activity"/>
    <property type="evidence" value="ECO:0007669"/>
    <property type="project" value="TreeGrafter"/>
</dbReference>
<dbReference type="RefSeq" id="WP_191154065.1">
    <property type="nucleotide sequence ID" value="NZ_JACWUN010000003.1"/>
</dbReference>
<evidence type="ECO:0000256" key="1">
    <source>
        <dbReference type="ARBA" id="ARBA00023015"/>
    </source>
</evidence>
<dbReference type="Pfam" id="PF01614">
    <property type="entry name" value="IclR_C"/>
    <property type="match status" value="2"/>
</dbReference>
<organism evidence="6 7">
    <name type="scientific">Pelovirga terrestris</name>
    <dbReference type="NCBI Taxonomy" id="2771352"/>
    <lineage>
        <taxon>Bacteria</taxon>
        <taxon>Pseudomonadati</taxon>
        <taxon>Thermodesulfobacteriota</taxon>
        <taxon>Desulfuromonadia</taxon>
        <taxon>Geobacterales</taxon>
        <taxon>Geobacteraceae</taxon>
        <taxon>Pelovirga</taxon>
    </lineage>
</organism>